<protein>
    <submittedName>
        <fullName evidence="1">Uncharacterized protein</fullName>
    </submittedName>
</protein>
<dbReference type="Proteomes" id="UP000288623">
    <property type="component" value="Unassembled WGS sequence"/>
</dbReference>
<dbReference type="RefSeq" id="WP_126990373.1">
    <property type="nucleotide sequence ID" value="NZ_JTFC01000029.1"/>
</dbReference>
<reference evidence="1 2" key="1">
    <citation type="submission" date="2014-11" db="EMBL/GenBank/DDBJ databases">
        <title>Genome sequence and analysis of novel Kurthia sp.</title>
        <authorList>
            <person name="Lawson J.N."/>
            <person name="Gonzalez J.E."/>
            <person name="Rinauldi L."/>
            <person name="Xuan Z."/>
            <person name="Firman A."/>
            <person name="Shaddox L."/>
            <person name="Trudeau A."/>
            <person name="Shah S."/>
            <person name="Reiman D."/>
        </authorList>
    </citation>
    <scope>NUCLEOTIDE SEQUENCE [LARGE SCALE GENOMIC DNA]</scope>
    <source>
        <strain evidence="1 2">3B1D</strain>
    </source>
</reference>
<accession>A0A433RUJ8</accession>
<comment type="caution">
    <text evidence="1">The sequence shown here is derived from an EMBL/GenBank/DDBJ whole genome shotgun (WGS) entry which is preliminary data.</text>
</comment>
<evidence type="ECO:0000313" key="2">
    <source>
        <dbReference type="Proteomes" id="UP000288623"/>
    </source>
</evidence>
<dbReference type="EMBL" id="JTFC01000029">
    <property type="protein sequence ID" value="RUS56961.1"/>
    <property type="molecule type" value="Genomic_DNA"/>
</dbReference>
<evidence type="ECO:0000313" key="1">
    <source>
        <dbReference type="EMBL" id="RUS56961.1"/>
    </source>
</evidence>
<gene>
    <name evidence="1" type="ORF">QI30_07760</name>
</gene>
<dbReference type="OrthoDB" id="9905521at2"/>
<sequence length="183" mass="21773">MEKEDYEQKSVFDENHYQFNNLEEMEMEELTLYFEKQLIESKDGEKFLMSLVDFPIYMHLEIFDFDVQEIGNLFTSGNSTYTIQKLKSDTYHFEAKIDDNELFIEMLGYMTAYAGYGRLNFYTNCNTCFKKEIIDEEIQFDLLDSSNFMLVTIKYDGNVLSIVSGKSELKEIRKQLEHLNNYE</sequence>
<organism evidence="1 2">
    <name type="scientific">Candidatus Kurthia intestinigallinarum</name>
    <dbReference type="NCBI Taxonomy" id="1562256"/>
    <lineage>
        <taxon>Bacteria</taxon>
        <taxon>Bacillati</taxon>
        <taxon>Bacillota</taxon>
        <taxon>Bacilli</taxon>
        <taxon>Bacillales</taxon>
        <taxon>Caryophanaceae</taxon>
        <taxon>Kurthia</taxon>
    </lineage>
</organism>
<name>A0A433RUJ8_9BACL</name>
<proteinExistence type="predicted"/>
<keyword evidence="2" id="KW-1185">Reference proteome</keyword>
<dbReference type="AlphaFoldDB" id="A0A433RUJ8"/>